<name>A0A811YP09_NYCPR</name>
<protein>
    <submittedName>
        <fullName evidence="2">(raccoon dog) hypothetical protein</fullName>
    </submittedName>
</protein>
<keyword evidence="3" id="KW-1185">Reference proteome</keyword>
<dbReference type="EMBL" id="CAJHUB010000681">
    <property type="protein sequence ID" value="CAD7678504.1"/>
    <property type="molecule type" value="Genomic_DNA"/>
</dbReference>
<evidence type="ECO:0000256" key="1">
    <source>
        <dbReference type="SAM" id="MobiDB-lite"/>
    </source>
</evidence>
<reference evidence="2" key="1">
    <citation type="submission" date="2020-12" db="EMBL/GenBank/DDBJ databases">
        <authorList>
            <consortium name="Molecular Ecology Group"/>
        </authorList>
    </citation>
    <scope>NUCLEOTIDE SEQUENCE</scope>
    <source>
        <strain evidence="2">TBG_1078</strain>
    </source>
</reference>
<proteinExistence type="predicted"/>
<feature type="compositionally biased region" description="Basic and acidic residues" evidence="1">
    <location>
        <begin position="96"/>
        <end position="109"/>
    </location>
</feature>
<sequence>MAKGVGLVRTSLIAKGRGRLAGGSYRHVCRYHSLLLTGQSLAWPLRPHYYLLHLCTHTKREAETKAEGEAGSMPGARHGTRSQDSRIAPWAKGRHQTAEPPRDPQRLID</sequence>
<feature type="region of interest" description="Disordered" evidence="1">
    <location>
        <begin position="62"/>
        <end position="109"/>
    </location>
</feature>
<accession>A0A811YP09</accession>
<organism evidence="2 3">
    <name type="scientific">Nyctereutes procyonoides</name>
    <name type="common">Raccoon dog</name>
    <name type="synonym">Canis procyonoides</name>
    <dbReference type="NCBI Taxonomy" id="34880"/>
    <lineage>
        <taxon>Eukaryota</taxon>
        <taxon>Metazoa</taxon>
        <taxon>Chordata</taxon>
        <taxon>Craniata</taxon>
        <taxon>Vertebrata</taxon>
        <taxon>Euteleostomi</taxon>
        <taxon>Mammalia</taxon>
        <taxon>Eutheria</taxon>
        <taxon>Laurasiatheria</taxon>
        <taxon>Carnivora</taxon>
        <taxon>Caniformia</taxon>
        <taxon>Canidae</taxon>
        <taxon>Nyctereutes</taxon>
    </lineage>
</organism>
<gene>
    <name evidence="2" type="ORF">NYPRO_LOCUS11302</name>
</gene>
<evidence type="ECO:0000313" key="2">
    <source>
        <dbReference type="EMBL" id="CAD7678504.1"/>
    </source>
</evidence>
<comment type="caution">
    <text evidence="2">The sequence shown here is derived from an EMBL/GenBank/DDBJ whole genome shotgun (WGS) entry which is preliminary data.</text>
</comment>
<dbReference type="AlphaFoldDB" id="A0A811YP09"/>
<evidence type="ECO:0000313" key="3">
    <source>
        <dbReference type="Proteomes" id="UP000645828"/>
    </source>
</evidence>
<dbReference type="Proteomes" id="UP000645828">
    <property type="component" value="Unassembled WGS sequence"/>
</dbReference>